<dbReference type="EMBL" id="DVMR01000033">
    <property type="protein sequence ID" value="HIU43364.1"/>
    <property type="molecule type" value="Genomic_DNA"/>
</dbReference>
<gene>
    <name evidence="10" type="ORF">IAB67_03600</name>
</gene>
<evidence type="ECO:0000256" key="8">
    <source>
        <dbReference type="ARBA" id="ARBA00026068"/>
    </source>
</evidence>
<dbReference type="AlphaFoldDB" id="A0A9D1IWL2"/>
<accession>A0A9D1IWL2</accession>
<comment type="function">
    <text evidence="7">Activator of cell division through the inhibition of FtsZ GTPase activity, therefore promoting FtsZ assembly into bundles of protofilaments necessary for the formation of the division Z ring. It is recruited early at mid-cell but it is not essential for cell division.</text>
</comment>
<dbReference type="GO" id="GO:0005829">
    <property type="term" value="C:cytosol"/>
    <property type="evidence" value="ECO:0007669"/>
    <property type="project" value="TreeGrafter"/>
</dbReference>
<comment type="caution">
    <text evidence="10">The sequence shown here is derived from an EMBL/GenBank/DDBJ whole genome shotgun (WGS) entry which is preliminary data.</text>
</comment>
<dbReference type="GO" id="GO:0032153">
    <property type="term" value="C:cell division site"/>
    <property type="evidence" value="ECO:0007669"/>
    <property type="project" value="TreeGrafter"/>
</dbReference>
<dbReference type="GO" id="GO:0000917">
    <property type="term" value="P:division septum assembly"/>
    <property type="evidence" value="ECO:0007669"/>
    <property type="project" value="UniProtKB-KW"/>
</dbReference>
<dbReference type="InterPro" id="IPR007838">
    <property type="entry name" value="Cell_div_ZapA-like"/>
</dbReference>
<sequence length="100" mass="10804">MLNRVVVTIDGKDYTVVAEENEEYIKKAAALVSGNIAEVKKQSRLGTLDCTVLAAMNIADLYYKALDASDGLRGQIRSYAEENAALRAEIAKLKKAAAAK</sequence>
<evidence type="ECO:0000256" key="9">
    <source>
        <dbReference type="ARBA" id="ARBA00033158"/>
    </source>
</evidence>
<evidence type="ECO:0000313" key="10">
    <source>
        <dbReference type="EMBL" id="HIU43364.1"/>
    </source>
</evidence>
<evidence type="ECO:0000256" key="1">
    <source>
        <dbReference type="ARBA" id="ARBA00004496"/>
    </source>
</evidence>
<dbReference type="GO" id="GO:0030428">
    <property type="term" value="C:cell septum"/>
    <property type="evidence" value="ECO:0007669"/>
    <property type="project" value="TreeGrafter"/>
</dbReference>
<evidence type="ECO:0000313" key="11">
    <source>
        <dbReference type="Proteomes" id="UP000824073"/>
    </source>
</evidence>
<dbReference type="SUPFAM" id="SSF102829">
    <property type="entry name" value="Cell division protein ZapA-like"/>
    <property type="match status" value="1"/>
</dbReference>
<protein>
    <recommendedName>
        <fullName evidence="2">Cell division protein ZapA</fullName>
    </recommendedName>
    <alternativeName>
        <fullName evidence="9">Z ring-associated protein ZapA</fullName>
    </alternativeName>
</protein>
<dbReference type="Gene3D" id="6.10.250.790">
    <property type="match status" value="1"/>
</dbReference>
<proteinExistence type="predicted"/>
<dbReference type="GO" id="GO:0000921">
    <property type="term" value="P:septin ring assembly"/>
    <property type="evidence" value="ECO:0007669"/>
    <property type="project" value="TreeGrafter"/>
</dbReference>
<keyword evidence="4 10" id="KW-0132">Cell division</keyword>
<evidence type="ECO:0000256" key="7">
    <source>
        <dbReference type="ARBA" id="ARBA00024910"/>
    </source>
</evidence>
<reference evidence="10" key="2">
    <citation type="journal article" date="2021" name="PeerJ">
        <title>Extensive microbial diversity within the chicken gut microbiome revealed by metagenomics and culture.</title>
        <authorList>
            <person name="Gilroy R."/>
            <person name="Ravi A."/>
            <person name="Getino M."/>
            <person name="Pursley I."/>
            <person name="Horton D.L."/>
            <person name="Alikhan N.F."/>
            <person name="Baker D."/>
            <person name="Gharbi K."/>
            <person name="Hall N."/>
            <person name="Watson M."/>
            <person name="Adriaenssens E.M."/>
            <person name="Foster-Nyarko E."/>
            <person name="Jarju S."/>
            <person name="Secka A."/>
            <person name="Antonio M."/>
            <person name="Oren A."/>
            <person name="Chaudhuri R.R."/>
            <person name="La Ragione R."/>
            <person name="Hildebrand F."/>
            <person name="Pallen M.J."/>
        </authorList>
    </citation>
    <scope>NUCLEOTIDE SEQUENCE</scope>
    <source>
        <strain evidence="10">CHK191-8634</strain>
    </source>
</reference>
<evidence type="ECO:0000256" key="2">
    <source>
        <dbReference type="ARBA" id="ARBA00015195"/>
    </source>
</evidence>
<dbReference type="PANTHER" id="PTHR34981:SF1">
    <property type="entry name" value="CELL DIVISION PROTEIN ZAPA"/>
    <property type="match status" value="1"/>
</dbReference>
<evidence type="ECO:0000256" key="3">
    <source>
        <dbReference type="ARBA" id="ARBA00022490"/>
    </source>
</evidence>
<evidence type="ECO:0000256" key="4">
    <source>
        <dbReference type="ARBA" id="ARBA00022618"/>
    </source>
</evidence>
<evidence type="ECO:0000256" key="6">
    <source>
        <dbReference type="ARBA" id="ARBA00023306"/>
    </source>
</evidence>
<comment type="subcellular location">
    <subcellularLocation>
        <location evidence="1">Cytoplasm</location>
    </subcellularLocation>
</comment>
<evidence type="ECO:0000256" key="5">
    <source>
        <dbReference type="ARBA" id="ARBA00023210"/>
    </source>
</evidence>
<name>A0A9D1IWL2_9CLOT</name>
<keyword evidence="3" id="KW-0963">Cytoplasm</keyword>
<dbReference type="Pfam" id="PF05164">
    <property type="entry name" value="ZapA"/>
    <property type="match status" value="1"/>
</dbReference>
<organism evidence="10 11">
    <name type="scientific">Candidatus Ventrousia excrementavium</name>
    <dbReference type="NCBI Taxonomy" id="2840961"/>
    <lineage>
        <taxon>Bacteria</taxon>
        <taxon>Bacillati</taxon>
        <taxon>Bacillota</taxon>
        <taxon>Clostridia</taxon>
        <taxon>Eubacteriales</taxon>
        <taxon>Clostridiaceae</taxon>
        <taxon>Clostridiaceae incertae sedis</taxon>
        <taxon>Candidatus Ventrousia</taxon>
    </lineage>
</organism>
<reference evidence="10" key="1">
    <citation type="submission" date="2020-10" db="EMBL/GenBank/DDBJ databases">
        <authorList>
            <person name="Gilroy R."/>
        </authorList>
    </citation>
    <scope>NUCLEOTIDE SEQUENCE</scope>
    <source>
        <strain evidence="10">CHK191-8634</strain>
    </source>
</reference>
<dbReference type="InterPro" id="IPR036192">
    <property type="entry name" value="Cell_div_ZapA-like_sf"/>
</dbReference>
<dbReference type="PANTHER" id="PTHR34981">
    <property type="entry name" value="CELL DIVISION PROTEIN ZAPA"/>
    <property type="match status" value="1"/>
</dbReference>
<keyword evidence="5" id="KW-0717">Septation</keyword>
<dbReference type="InterPro" id="IPR053712">
    <property type="entry name" value="Bac_CellDiv_Activator"/>
</dbReference>
<dbReference type="Proteomes" id="UP000824073">
    <property type="component" value="Unassembled WGS sequence"/>
</dbReference>
<comment type="subunit">
    <text evidence="8">Homodimer. Interacts with FtsZ.</text>
</comment>
<keyword evidence="6" id="KW-0131">Cell cycle</keyword>
<dbReference type="GO" id="GO:0043093">
    <property type="term" value="P:FtsZ-dependent cytokinesis"/>
    <property type="evidence" value="ECO:0007669"/>
    <property type="project" value="TreeGrafter"/>
</dbReference>